<feature type="chain" id="PRO_5042887074" evidence="4">
    <location>
        <begin position="17"/>
        <end position="318"/>
    </location>
</feature>
<keyword evidence="4" id="KW-0732">Signal</keyword>
<dbReference type="GO" id="GO:0008010">
    <property type="term" value="F:structural constituent of chitin-based larval cuticle"/>
    <property type="evidence" value="ECO:0007669"/>
    <property type="project" value="TreeGrafter"/>
</dbReference>
<evidence type="ECO:0000313" key="6">
    <source>
        <dbReference type="Proteomes" id="UP001381693"/>
    </source>
</evidence>
<feature type="compositionally biased region" description="Acidic residues" evidence="3">
    <location>
        <begin position="212"/>
        <end position="232"/>
    </location>
</feature>
<dbReference type="InterPro" id="IPR000618">
    <property type="entry name" value="Insect_cuticle"/>
</dbReference>
<comment type="caution">
    <text evidence="5">The sequence shown here is derived from an EMBL/GenBank/DDBJ whole genome shotgun (WGS) entry which is preliminary data.</text>
</comment>
<evidence type="ECO:0000313" key="5">
    <source>
        <dbReference type="EMBL" id="KAK7066138.1"/>
    </source>
</evidence>
<dbReference type="GO" id="GO:0062129">
    <property type="term" value="C:chitin-based extracellular matrix"/>
    <property type="evidence" value="ECO:0007669"/>
    <property type="project" value="TreeGrafter"/>
</dbReference>
<dbReference type="PROSITE" id="PS51155">
    <property type="entry name" value="CHIT_BIND_RR_2"/>
    <property type="match status" value="1"/>
</dbReference>
<feature type="region of interest" description="Disordered" evidence="3">
    <location>
        <begin position="206"/>
        <end position="232"/>
    </location>
</feature>
<protein>
    <submittedName>
        <fullName evidence="5">Uncharacterized protein</fullName>
    </submittedName>
</protein>
<accession>A0AAN8WQ11</accession>
<evidence type="ECO:0000256" key="2">
    <source>
        <dbReference type="SAM" id="Coils"/>
    </source>
</evidence>
<dbReference type="PANTHER" id="PTHR10380:SF196">
    <property type="entry name" value="CUTICULAR PROTEIN 72EA"/>
    <property type="match status" value="1"/>
</dbReference>
<name>A0AAN8WQ11_HALRR</name>
<evidence type="ECO:0000256" key="3">
    <source>
        <dbReference type="SAM" id="MobiDB-lite"/>
    </source>
</evidence>
<gene>
    <name evidence="5" type="ORF">SK128_026517</name>
</gene>
<dbReference type="Proteomes" id="UP001381693">
    <property type="component" value="Unassembled WGS sequence"/>
</dbReference>
<dbReference type="Pfam" id="PF00379">
    <property type="entry name" value="Chitin_bind_4"/>
    <property type="match status" value="1"/>
</dbReference>
<reference evidence="5 6" key="1">
    <citation type="submission" date="2023-11" db="EMBL/GenBank/DDBJ databases">
        <title>Halocaridina rubra genome assembly.</title>
        <authorList>
            <person name="Smith C."/>
        </authorList>
    </citation>
    <scope>NUCLEOTIDE SEQUENCE [LARGE SCALE GENOMIC DNA]</scope>
    <source>
        <strain evidence="5">EP-1</strain>
        <tissue evidence="5">Whole</tissue>
    </source>
</reference>
<feature type="signal peptide" evidence="4">
    <location>
        <begin position="1"/>
        <end position="16"/>
    </location>
</feature>
<keyword evidence="2" id="KW-0175">Coiled coil</keyword>
<dbReference type="EMBL" id="JAXCGZ010019402">
    <property type="protein sequence ID" value="KAK7066138.1"/>
    <property type="molecule type" value="Genomic_DNA"/>
</dbReference>
<dbReference type="PANTHER" id="PTHR10380">
    <property type="entry name" value="CUTICLE PROTEIN"/>
    <property type="match status" value="1"/>
</dbReference>
<feature type="coiled-coil region" evidence="2">
    <location>
        <begin position="239"/>
        <end position="266"/>
    </location>
</feature>
<keyword evidence="6" id="KW-1185">Reference proteome</keyword>
<dbReference type="AlphaFoldDB" id="A0AAN8WQ11"/>
<sequence length="318" mass="33813">MKALVVISACICAVVGRPQFPYAVSGYPAINPYAAVAPAVGPTTYEYNVIPDIAPVPAPLPAPVIAPAVAPTEYKNQYHSQDELGQYAFGHASAGQAHSAVRDFTGAVRGSYVYINADNEEVIVNYVADQGGFRVSSNALPVAPTFEGEAPVAPEFKLEAPVFDLEAPVFDLEQVADTPEVEAAKAEHFRLVEEQKAAVAAALAAAEKPEETTEEVAEAADEEPTAEMVPEEVTEEEAVTEASEAATEAQEEVAAAEAARRRKRQVVIHPEFYRALPVKPVVLKAAPPTPLATAGVHDAELLRVVHNPGHAVAYRVYP</sequence>
<organism evidence="5 6">
    <name type="scientific">Halocaridina rubra</name>
    <name type="common">Hawaiian red shrimp</name>
    <dbReference type="NCBI Taxonomy" id="373956"/>
    <lineage>
        <taxon>Eukaryota</taxon>
        <taxon>Metazoa</taxon>
        <taxon>Ecdysozoa</taxon>
        <taxon>Arthropoda</taxon>
        <taxon>Crustacea</taxon>
        <taxon>Multicrustacea</taxon>
        <taxon>Malacostraca</taxon>
        <taxon>Eumalacostraca</taxon>
        <taxon>Eucarida</taxon>
        <taxon>Decapoda</taxon>
        <taxon>Pleocyemata</taxon>
        <taxon>Caridea</taxon>
        <taxon>Atyoidea</taxon>
        <taxon>Atyidae</taxon>
        <taxon>Halocaridina</taxon>
    </lineage>
</organism>
<keyword evidence="1" id="KW-0193">Cuticle</keyword>
<evidence type="ECO:0000256" key="4">
    <source>
        <dbReference type="SAM" id="SignalP"/>
    </source>
</evidence>
<proteinExistence type="predicted"/>
<dbReference type="InterPro" id="IPR050468">
    <property type="entry name" value="Cuticle_Struct_Prot"/>
</dbReference>
<evidence type="ECO:0000256" key="1">
    <source>
        <dbReference type="PROSITE-ProRule" id="PRU00497"/>
    </source>
</evidence>